<keyword evidence="1" id="KW-0732">Signal</keyword>
<dbReference type="AlphaFoldDB" id="A0ABD3M4Q8"/>
<reference evidence="2 3" key="1">
    <citation type="submission" date="2024-10" db="EMBL/GenBank/DDBJ databases">
        <title>Updated reference genomes for cyclostephanoid diatoms.</title>
        <authorList>
            <person name="Roberts W.R."/>
            <person name="Alverson A.J."/>
        </authorList>
    </citation>
    <scope>NUCLEOTIDE SEQUENCE [LARGE SCALE GENOMIC DNA]</scope>
    <source>
        <strain evidence="2 3">AJA232-27</strain>
    </source>
</reference>
<organism evidence="2 3">
    <name type="scientific">Discostella pseudostelligera</name>
    <dbReference type="NCBI Taxonomy" id="259834"/>
    <lineage>
        <taxon>Eukaryota</taxon>
        <taxon>Sar</taxon>
        <taxon>Stramenopiles</taxon>
        <taxon>Ochrophyta</taxon>
        <taxon>Bacillariophyta</taxon>
        <taxon>Coscinodiscophyceae</taxon>
        <taxon>Thalassiosirophycidae</taxon>
        <taxon>Stephanodiscales</taxon>
        <taxon>Stephanodiscaceae</taxon>
        <taxon>Discostella</taxon>
    </lineage>
</organism>
<comment type="caution">
    <text evidence="2">The sequence shown here is derived from an EMBL/GenBank/DDBJ whole genome shotgun (WGS) entry which is preliminary data.</text>
</comment>
<evidence type="ECO:0000256" key="1">
    <source>
        <dbReference type="SAM" id="SignalP"/>
    </source>
</evidence>
<feature type="signal peptide" evidence="1">
    <location>
        <begin position="1"/>
        <end position="16"/>
    </location>
</feature>
<evidence type="ECO:0000313" key="3">
    <source>
        <dbReference type="Proteomes" id="UP001530293"/>
    </source>
</evidence>
<gene>
    <name evidence="2" type="ORF">ACHAWU_004177</name>
</gene>
<evidence type="ECO:0000313" key="2">
    <source>
        <dbReference type="EMBL" id="KAL3757853.1"/>
    </source>
</evidence>
<dbReference type="EMBL" id="JALLBG020000249">
    <property type="protein sequence ID" value="KAL3757853.1"/>
    <property type="molecule type" value="Genomic_DNA"/>
</dbReference>
<keyword evidence="3" id="KW-1185">Reference proteome</keyword>
<feature type="chain" id="PRO_5044744655" evidence="1">
    <location>
        <begin position="17"/>
        <end position="569"/>
    </location>
</feature>
<accession>A0ABD3M4Q8</accession>
<proteinExistence type="predicted"/>
<name>A0ABD3M4Q8_9STRA</name>
<protein>
    <submittedName>
        <fullName evidence="2">Uncharacterized protein</fullName>
    </submittedName>
</protein>
<dbReference type="Proteomes" id="UP001530293">
    <property type="component" value="Unassembled WGS sequence"/>
</dbReference>
<sequence>MMVSLFLVVSVGVVISFGVLMHREQNIGSSTTQLRPNLSPSQRRRLVELKETIIDLNSYVPIRVCNRVAPLPPDEDIQATQQYASCPLLSNPPEQTTILMLDNTRLFGRTGNNLIEFFHSLQYGRDKGIVVGMMQEDWPTRMITEMWMAVRNDNTAAWKQMMEQTFCIRVFETADELNQFKEVVRMDTTDLFYYEPEVSRDEHIGFQSHILRALWRSYNNGSGFDVQHAPFRDMCSAVDAIFGGVILDPSVYSVVHSRSLENLGIKLSKVVSDKYGCDPIAALEMQPEYVKAILEPLGLLKHPILCITDNQRSEVLERLMADPDIGPNIHLIPPEASWSGGDITLALLSTAFIGNPASTFTGFIANSRVALGYYHNYVFRKKEENGAWINVCDDRCSFGQYLGTYEAVFGTGPSKALQLISQALGFASLASFFPPASPVALACMFDDPVHATNTNVYVPIRVCNRVAPLPPDEDIQATQQYESCPLLSNPPEQTTILMLDNTRLFGRTGNNLIEFFHSLQHGRDKGIVFGMMQEDWPTRMITEMWMVVHNNNTAAWVHCQFASCFRILS</sequence>